<evidence type="ECO:0000313" key="3">
    <source>
        <dbReference type="Proteomes" id="UP000256294"/>
    </source>
</evidence>
<feature type="region of interest" description="Disordered" evidence="1">
    <location>
        <begin position="32"/>
        <end position="61"/>
    </location>
</feature>
<feature type="compositionally biased region" description="Low complexity" evidence="1">
    <location>
        <begin position="36"/>
        <end position="54"/>
    </location>
</feature>
<proteinExistence type="predicted"/>
<gene>
    <name evidence="2" type="ORF">BDD26_3795</name>
</gene>
<name>A0A3D9UVN2_9GAMM</name>
<evidence type="ECO:0000313" key="2">
    <source>
        <dbReference type="EMBL" id="REF28831.1"/>
    </source>
</evidence>
<evidence type="ECO:0000256" key="1">
    <source>
        <dbReference type="SAM" id="MobiDB-lite"/>
    </source>
</evidence>
<protein>
    <submittedName>
        <fullName evidence="2">Uncharacterized protein</fullName>
    </submittedName>
</protein>
<organism evidence="2 3">
    <name type="scientific">Xenorhabdus cabanillasii</name>
    <dbReference type="NCBI Taxonomy" id="351673"/>
    <lineage>
        <taxon>Bacteria</taxon>
        <taxon>Pseudomonadati</taxon>
        <taxon>Pseudomonadota</taxon>
        <taxon>Gammaproteobacteria</taxon>
        <taxon>Enterobacterales</taxon>
        <taxon>Morganellaceae</taxon>
        <taxon>Xenorhabdus</taxon>
    </lineage>
</organism>
<dbReference type="AlphaFoldDB" id="A0A3D9UVN2"/>
<sequence>MKKILLIIIVLSTLGSIGGIILAGMNMYNRSTASTEEPQQAQQEQIQQEAVQQETTPTEQQ</sequence>
<dbReference type="Proteomes" id="UP000256294">
    <property type="component" value="Unassembled WGS sequence"/>
</dbReference>
<dbReference type="EMBL" id="QTUB01000001">
    <property type="protein sequence ID" value="REF28831.1"/>
    <property type="molecule type" value="Genomic_DNA"/>
</dbReference>
<comment type="caution">
    <text evidence="2">The sequence shown here is derived from an EMBL/GenBank/DDBJ whole genome shotgun (WGS) entry which is preliminary data.</text>
</comment>
<accession>A0A3D9UVN2</accession>
<reference evidence="2 3" key="1">
    <citation type="submission" date="2018-08" db="EMBL/GenBank/DDBJ databases">
        <title>Genomic Encyclopedia of Archaeal and Bacterial Type Strains, Phase II (KMG-II): from individual species to whole genera.</title>
        <authorList>
            <person name="Goeker M."/>
        </authorList>
    </citation>
    <scope>NUCLEOTIDE SEQUENCE [LARGE SCALE GENOMIC DNA]</scope>
    <source>
        <strain evidence="2 3">DSM 17905</strain>
    </source>
</reference>
<dbReference type="RefSeq" id="WP_038264357.1">
    <property type="nucleotide sequence ID" value="NZ_QTUB01000001.1"/>
</dbReference>
<keyword evidence="3" id="KW-1185">Reference proteome</keyword>